<protein>
    <recommendedName>
        <fullName evidence="4">Arrestin-like N-terminal domain-containing protein</fullName>
    </recommendedName>
</protein>
<dbReference type="EMBL" id="OOIP01000005">
    <property type="protein sequence ID" value="SPO36770.1"/>
    <property type="molecule type" value="Genomic_DNA"/>
</dbReference>
<keyword evidence="3" id="KW-1185">Reference proteome</keyword>
<dbReference type="AlphaFoldDB" id="A0A5C3EY07"/>
<accession>A0A5C3EY07</accession>
<proteinExistence type="predicted"/>
<feature type="compositionally biased region" description="Basic and acidic residues" evidence="1">
    <location>
        <begin position="432"/>
        <end position="443"/>
    </location>
</feature>
<gene>
    <name evidence="2" type="ORF">PSFLO_02241</name>
</gene>
<feature type="compositionally biased region" description="Gly residues" evidence="1">
    <location>
        <begin position="455"/>
        <end position="466"/>
    </location>
</feature>
<reference evidence="2 3" key="1">
    <citation type="submission" date="2018-03" db="EMBL/GenBank/DDBJ databases">
        <authorList>
            <person name="Guldener U."/>
        </authorList>
    </citation>
    <scope>NUCLEOTIDE SEQUENCE [LARGE SCALE GENOMIC DNA]</scope>
    <source>
        <strain evidence="2 3">DAOM196992</strain>
    </source>
</reference>
<feature type="compositionally biased region" description="Low complexity" evidence="1">
    <location>
        <begin position="578"/>
        <end position="613"/>
    </location>
</feature>
<feature type="compositionally biased region" description="Low complexity" evidence="1">
    <location>
        <begin position="536"/>
        <end position="551"/>
    </location>
</feature>
<feature type="compositionally biased region" description="Low complexity" evidence="1">
    <location>
        <begin position="631"/>
        <end position="640"/>
    </location>
</feature>
<feature type="region of interest" description="Disordered" evidence="1">
    <location>
        <begin position="1"/>
        <end position="30"/>
    </location>
</feature>
<evidence type="ECO:0000313" key="3">
    <source>
        <dbReference type="Proteomes" id="UP000323386"/>
    </source>
</evidence>
<organism evidence="2 3">
    <name type="scientific">Pseudozyma flocculosa</name>
    <dbReference type="NCBI Taxonomy" id="84751"/>
    <lineage>
        <taxon>Eukaryota</taxon>
        <taxon>Fungi</taxon>
        <taxon>Dikarya</taxon>
        <taxon>Basidiomycota</taxon>
        <taxon>Ustilaginomycotina</taxon>
        <taxon>Ustilaginomycetes</taxon>
        <taxon>Ustilaginales</taxon>
        <taxon>Ustilaginaceae</taxon>
        <taxon>Pseudozyma</taxon>
    </lineage>
</organism>
<dbReference type="OrthoDB" id="3345971at2759"/>
<dbReference type="Proteomes" id="UP000323386">
    <property type="component" value="Unassembled WGS sequence"/>
</dbReference>
<name>A0A5C3EY07_9BASI</name>
<feature type="region of interest" description="Disordered" evidence="1">
    <location>
        <begin position="536"/>
        <end position="640"/>
    </location>
</feature>
<feature type="compositionally biased region" description="Low complexity" evidence="1">
    <location>
        <begin position="444"/>
        <end position="454"/>
    </location>
</feature>
<evidence type="ECO:0000313" key="2">
    <source>
        <dbReference type="EMBL" id="SPO36770.1"/>
    </source>
</evidence>
<evidence type="ECO:0008006" key="4">
    <source>
        <dbReference type="Google" id="ProtNLM"/>
    </source>
</evidence>
<feature type="compositionally biased region" description="Gly residues" evidence="1">
    <location>
        <begin position="568"/>
        <end position="577"/>
    </location>
</feature>
<feature type="region of interest" description="Disordered" evidence="1">
    <location>
        <begin position="413"/>
        <end position="473"/>
    </location>
</feature>
<sequence>MELKILSATSPDLFLQPRPRSSPSQDDHERDPSAYLQVIIQLSIPKDSTPPAKLLSLNVSLVGYESIGFPRGGFEQNQPYCSKVAIPEAADLRLEPGSLYQFETTFAVDHNTAPYQRGKYGRHHQKVHVKATFPGLFGKKTLDAERNFFFIQTVMQSGSLPYYYVHRSAADALGPIFFGVRTQHLTVGGYLRITFSLASASPTVRLHSLKLALLQQTTLKSRVRRNYAEQPPLERFPFFEAGDEELGACITAPTADGSPDGQDATLREGNWIARLPSDSEARASSLPGGDVAIHMAHALELVIQYSDPTVHDGEVQTYRASWGLILPSCACRWQSMRLPSYTTHDSNPVPKTSRDFWTGRNEHESHSQCVCGETLETLLQFEEEAKKAKEPEAESEIWRQMLDMRLQQRLAMAARGRNGGRSVSNSPAVSRDISRRNSHEDVRPSSSSSSQPGTPSGGAAGTAGGEQRGRTGSRLVDQVRLGLLDDEDELEFELQARELLEGLEGQQWQREWDRLQEQRQRRAKARNEYINLANARAAQDAAGSGPASRSASRSRWRGKNRDRQDQSDGGGVGGGGASAATATTAPSDPSAAGSTTATAIQQQQQPQQHQQAQKSTGTTSSPALRFFQMRSGSSHSNSSR</sequence>
<evidence type="ECO:0000256" key="1">
    <source>
        <dbReference type="SAM" id="MobiDB-lite"/>
    </source>
</evidence>